<dbReference type="Proteomes" id="UP001183388">
    <property type="component" value="Unassembled WGS sequence"/>
</dbReference>
<evidence type="ECO:0000313" key="2">
    <source>
        <dbReference type="Proteomes" id="UP001183388"/>
    </source>
</evidence>
<organism evidence="1 2">
    <name type="scientific">Streptomyces boetiae</name>
    <dbReference type="NCBI Taxonomy" id="3075541"/>
    <lineage>
        <taxon>Bacteria</taxon>
        <taxon>Bacillati</taxon>
        <taxon>Actinomycetota</taxon>
        <taxon>Actinomycetes</taxon>
        <taxon>Kitasatosporales</taxon>
        <taxon>Streptomycetaceae</taxon>
        <taxon>Streptomyces</taxon>
    </lineage>
</organism>
<proteinExistence type="predicted"/>
<accession>A0ABU2L737</accession>
<dbReference type="EMBL" id="JAVREN010000011">
    <property type="protein sequence ID" value="MDT0307385.1"/>
    <property type="molecule type" value="Genomic_DNA"/>
</dbReference>
<reference evidence="2" key="1">
    <citation type="submission" date="2023-07" db="EMBL/GenBank/DDBJ databases">
        <title>30 novel species of actinomycetes from the DSMZ collection.</title>
        <authorList>
            <person name="Nouioui I."/>
        </authorList>
    </citation>
    <scope>NUCLEOTIDE SEQUENCE [LARGE SCALE GENOMIC DNA]</scope>
    <source>
        <strain evidence="2">DSM 44917</strain>
    </source>
</reference>
<name>A0ABU2L737_9ACTN</name>
<evidence type="ECO:0008006" key="3">
    <source>
        <dbReference type="Google" id="ProtNLM"/>
    </source>
</evidence>
<evidence type="ECO:0000313" key="1">
    <source>
        <dbReference type="EMBL" id="MDT0307385.1"/>
    </source>
</evidence>
<protein>
    <recommendedName>
        <fullName evidence="3">Addiction module toxin RelE</fullName>
    </recommendedName>
</protein>
<gene>
    <name evidence="1" type="ORF">RM780_10465</name>
</gene>
<dbReference type="InterPro" id="IPR035093">
    <property type="entry name" value="RelE/ParE_toxin_dom_sf"/>
</dbReference>
<keyword evidence="2" id="KW-1185">Reference proteome</keyword>
<comment type="caution">
    <text evidence="1">The sequence shown here is derived from an EMBL/GenBank/DDBJ whole genome shotgun (WGS) entry which is preliminary data.</text>
</comment>
<sequence>MRYELRYVQVAEEQLRALPPTARKAVDKELSKIRDDPYRGAKKGAHGTFWRDFPAGQILYMISDHIITVTVLRITAL</sequence>
<dbReference type="SUPFAM" id="SSF143011">
    <property type="entry name" value="RelE-like"/>
    <property type="match status" value="1"/>
</dbReference>
<dbReference type="RefSeq" id="WP_311630331.1">
    <property type="nucleotide sequence ID" value="NZ_JAVREN010000011.1"/>
</dbReference>
<dbReference type="Gene3D" id="3.30.2310.20">
    <property type="entry name" value="RelE-like"/>
    <property type="match status" value="1"/>
</dbReference>